<reference evidence="2 3" key="1">
    <citation type="journal article" date="2019" name="Nat. Ecol. Evol.">
        <title>Megaphylogeny resolves global patterns of mushroom evolution.</title>
        <authorList>
            <person name="Varga T."/>
            <person name="Krizsan K."/>
            <person name="Foldi C."/>
            <person name="Dima B."/>
            <person name="Sanchez-Garcia M."/>
            <person name="Sanchez-Ramirez S."/>
            <person name="Szollosi G.J."/>
            <person name="Szarkandi J.G."/>
            <person name="Papp V."/>
            <person name="Albert L."/>
            <person name="Andreopoulos W."/>
            <person name="Angelini C."/>
            <person name="Antonin V."/>
            <person name="Barry K.W."/>
            <person name="Bougher N.L."/>
            <person name="Buchanan P."/>
            <person name="Buyck B."/>
            <person name="Bense V."/>
            <person name="Catcheside P."/>
            <person name="Chovatia M."/>
            <person name="Cooper J."/>
            <person name="Damon W."/>
            <person name="Desjardin D."/>
            <person name="Finy P."/>
            <person name="Geml J."/>
            <person name="Haridas S."/>
            <person name="Hughes K."/>
            <person name="Justo A."/>
            <person name="Karasinski D."/>
            <person name="Kautmanova I."/>
            <person name="Kiss B."/>
            <person name="Kocsube S."/>
            <person name="Kotiranta H."/>
            <person name="LaButti K.M."/>
            <person name="Lechner B.E."/>
            <person name="Liimatainen K."/>
            <person name="Lipzen A."/>
            <person name="Lukacs Z."/>
            <person name="Mihaltcheva S."/>
            <person name="Morgado L.N."/>
            <person name="Niskanen T."/>
            <person name="Noordeloos M.E."/>
            <person name="Ohm R.A."/>
            <person name="Ortiz-Santana B."/>
            <person name="Ovrebo C."/>
            <person name="Racz N."/>
            <person name="Riley R."/>
            <person name="Savchenko A."/>
            <person name="Shiryaev A."/>
            <person name="Soop K."/>
            <person name="Spirin V."/>
            <person name="Szebenyi C."/>
            <person name="Tomsovsky M."/>
            <person name="Tulloss R.E."/>
            <person name="Uehling J."/>
            <person name="Grigoriev I.V."/>
            <person name="Vagvolgyi C."/>
            <person name="Papp T."/>
            <person name="Martin F.M."/>
            <person name="Miettinen O."/>
            <person name="Hibbett D.S."/>
            <person name="Nagy L.G."/>
        </authorList>
    </citation>
    <scope>NUCLEOTIDE SEQUENCE [LARGE SCALE GENOMIC DNA]</scope>
    <source>
        <strain evidence="2 3">FP101781</strain>
    </source>
</reference>
<dbReference type="EMBL" id="QPFP01000425">
    <property type="protein sequence ID" value="TEB13039.1"/>
    <property type="molecule type" value="Genomic_DNA"/>
</dbReference>
<accession>A0A4Y7RWE4</accession>
<evidence type="ECO:0000313" key="2">
    <source>
        <dbReference type="EMBL" id="TEB13039.1"/>
    </source>
</evidence>
<dbReference type="Proteomes" id="UP000298030">
    <property type="component" value="Unassembled WGS sequence"/>
</dbReference>
<evidence type="ECO:0000313" key="3">
    <source>
        <dbReference type="Proteomes" id="UP000298030"/>
    </source>
</evidence>
<comment type="caution">
    <text evidence="2">The sequence shown here is derived from an EMBL/GenBank/DDBJ whole genome shotgun (WGS) entry which is preliminary data.</text>
</comment>
<feature type="compositionally biased region" description="Basic residues" evidence="1">
    <location>
        <begin position="182"/>
        <end position="194"/>
    </location>
</feature>
<keyword evidence="3" id="KW-1185">Reference proteome</keyword>
<name>A0A4Y7RWE4_COPMI</name>
<feature type="region of interest" description="Disordered" evidence="1">
    <location>
        <begin position="174"/>
        <end position="194"/>
    </location>
</feature>
<gene>
    <name evidence="2" type="ORF">FA13DRAFT_966055</name>
</gene>
<organism evidence="2 3">
    <name type="scientific">Coprinellus micaceus</name>
    <name type="common">Glistening ink-cap mushroom</name>
    <name type="synonym">Coprinus micaceus</name>
    <dbReference type="NCBI Taxonomy" id="71717"/>
    <lineage>
        <taxon>Eukaryota</taxon>
        <taxon>Fungi</taxon>
        <taxon>Dikarya</taxon>
        <taxon>Basidiomycota</taxon>
        <taxon>Agaricomycotina</taxon>
        <taxon>Agaricomycetes</taxon>
        <taxon>Agaricomycetidae</taxon>
        <taxon>Agaricales</taxon>
        <taxon>Agaricineae</taxon>
        <taxon>Psathyrellaceae</taxon>
        <taxon>Coprinellus</taxon>
    </lineage>
</organism>
<evidence type="ECO:0000256" key="1">
    <source>
        <dbReference type="SAM" id="MobiDB-lite"/>
    </source>
</evidence>
<dbReference type="OrthoDB" id="6513042at2759"/>
<dbReference type="STRING" id="71717.A0A4Y7RWE4"/>
<dbReference type="AlphaFoldDB" id="A0A4Y7RWE4"/>
<sequence>MRSRLWHHRFWDGELCRGYHYHSKHDTRLRVQDCDVSHALINAGGRERGAILCSNQRQVVDRQTGSAGTRTVSVVFHPGYAGQFEDTLELVFWHLDLHRAFVITRRVKATIGDRDDYEQIKPEAPYTGPKQVPRFNYDRVRVVLSLRPPTWTETVWTERLPEYKVPEKVVEAAFGPPPLGNKRTRTRRGQMFKG</sequence>
<protein>
    <submittedName>
        <fullName evidence="2">Uncharacterized protein</fullName>
    </submittedName>
</protein>
<proteinExistence type="predicted"/>